<dbReference type="EMBL" id="CP120682">
    <property type="protein sequence ID" value="WKN39862.1"/>
    <property type="molecule type" value="Genomic_DNA"/>
</dbReference>
<gene>
    <name evidence="2" type="primary">mnmD</name>
    <name evidence="2" type="ORF">K4G66_14295</name>
</gene>
<evidence type="ECO:0000259" key="1">
    <source>
        <dbReference type="Pfam" id="PF05430"/>
    </source>
</evidence>
<feature type="domain" description="MnmC-like methyltransferase" evidence="1">
    <location>
        <begin position="152"/>
        <end position="225"/>
    </location>
</feature>
<dbReference type="PANTHER" id="PTHR39963:SF1">
    <property type="entry name" value="MNMC-LIKE METHYLTRANSFERASE DOMAIN-CONTAINING PROTEIN"/>
    <property type="match status" value="1"/>
</dbReference>
<dbReference type="InterPro" id="IPR008471">
    <property type="entry name" value="MnmC-like_methylTransf"/>
</dbReference>
<organism evidence="2">
    <name type="scientific">Roseihalotalea indica</name>
    <dbReference type="NCBI Taxonomy" id="2867963"/>
    <lineage>
        <taxon>Bacteria</taxon>
        <taxon>Pseudomonadati</taxon>
        <taxon>Bacteroidota</taxon>
        <taxon>Cytophagia</taxon>
        <taxon>Cytophagales</taxon>
        <taxon>Catalimonadaceae</taxon>
        <taxon>Roseihalotalea</taxon>
    </lineage>
</organism>
<dbReference type="GO" id="GO:0016645">
    <property type="term" value="F:oxidoreductase activity, acting on the CH-NH group of donors"/>
    <property type="evidence" value="ECO:0007669"/>
    <property type="project" value="InterPro"/>
</dbReference>
<dbReference type="PANTHER" id="PTHR39963">
    <property type="entry name" value="SLL0983 PROTEIN"/>
    <property type="match status" value="1"/>
</dbReference>
<accession>A0AA49Q021</accession>
<dbReference type="InterPro" id="IPR029063">
    <property type="entry name" value="SAM-dependent_MTases_sf"/>
</dbReference>
<dbReference type="GO" id="GO:0004808">
    <property type="term" value="F:tRNA (5-methylaminomethyl-2-thiouridylate)(34)-methyltransferase activity"/>
    <property type="evidence" value="ECO:0007669"/>
    <property type="project" value="InterPro"/>
</dbReference>
<evidence type="ECO:0000313" key="2">
    <source>
        <dbReference type="EMBL" id="WKN39862.1"/>
    </source>
</evidence>
<dbReference type="Gene3D" id="3.40.50.150">
    <property type="entry name" value="Vaccinia Virus protein VP39"/>
    <property type="match status" value="1"/>
</dbReference>
<name>A0AA49Q021_9BACT</name>
<dbReference type="InterPro" id="IPR047785">
    <property type="entry name" value="tRNA_MNMC2"/>
</dbReference>
<sequence length="228" mass="25720">MDTIQIIETGDGSHTLLNTTLNETYHSRHGALRESEHVFIQHGLQHWLDTHPSASSIRILEVGLGTGLNAWLTVREAKKLPATQFYYTSLEPYPLAAEVIAQLNYTQQMNEADMISYFDDIHQADWHKDVPLLSNFTLHKQQSTLQDFADTQGYDLIYFDAFAPNKQPELWELPMLEKSVSLLKPRGVWVTYSAKGQLKRDLKSLGLTVKTLPGPPGKAEMVRASSIA</sequence>
<dbReference type="NCBIfam" id="NF033855">
    <property type="entry name" value="tRNA_MNMC2"/>
    <property type="match status" value="1"/>
</dbReference>
<dbReference type="AlphaFoldDB" id="A0AA49Q021"/>
<dbReference type="SUPFAM" id="SSF53335">
    <property type="entry name" value="S-adenosyl-L-methionine-dependent methyltransferases"/>
    <property type="match status" value="1"/>
</dbReference>
<reference evidence="2" key="1">
    <citation type="journal article" date="2023" name="Comput. Struct. Biotechnol. J.">
        <title>Discovery of a novel marine Bacteroidetes with a rich repertoire of carbohydrate-active enzymes.</title>
        <authorList>
            <person name="Chen B."/>
            <person name="Liu G."/>
            <person name="Chen Q."/>
            <person name="Wang H."/>
            <person name="Liu L."/>
            <person name="Tang K."/>
        </authorList>
    </citation>
    <scope>NUCLEOTIDE SEQUENCE</scope>
    <source>
        <strain evidence="2">TK19036</strain>
    </source>
</reference>
<protein>
    <submittedName>
        <fullName evidence="2">tRNA (5-methylaminomethyl-2-thiouridine)(34)-methyltransferase MnmD</fullName>
    </submittedName>
</protein>
<proteinExistence type="predicted"/>
<reference evidence="2" key="2">
    <citation type="journal article" date="2024" name="Antonie Van Leeuwenhoek">
        <title>Roseihalotalea indica gen. nov., sp. nov., a halophilic Bacteroidetes from mesopelagic Southwest Indian Ocean with higher carbohydrate metabolic potential.</title>
        <authorList>
            <person name="Chen B."/>
            <person name="Zhang M."/>
            <person name="Lin D."/>
            <person name="Ye J."/>
            <person name="Tang K."/>
        </authorList>
    </citation>
    <scope>NUCLEOTIDE SEQUENCE</scope>
    <source>
        <strain evidence="2">TK19036</strain>
    </source>
</reference>
<dbReference type="Pfam" id="PF05430">
    <property type="entry name" value="Methyltransf_30"/>
    <property type="match status" value="1"/>
</dbReference>